<dbReference type="PATRIC" id="fig|754436.4.peg.3301"/>
<feature type="chain" id="PRO_5005251657" description="Lipoprotein" evidence="1">
    <location>
        <begin position="27"/>
        <end position="176"/>
    </location>
</feature>
<reference evidence="2 3" key="1">
    <citation type="submission" date="2015-05" db="EMBL/GenBank/DDBJ databases">
        <title>Photobacterium galathea sp. nov.</title>
        <authorList>
            <person name="Machado H."/>
            <person name="Gram L."/>
        </authorList>
    </citation>
    <scope>NUCLEOTIDE SEQUENCE [LARGE SCALE GENOMIC DNA]</scope>
    <source>
        <strain evidence="2 3">DSM 25995</strain>
    </source>
</reference>
<keyword evidence="3" id="KW-1185">Reference proteome</keyword>
<dbReference type="OrthoDB" id="5893806at2"/>
<evidence type="ECO:0008006" key="4">
    <source>
        <dbReference type="Google" id="ProtNLM"/>
    </source>
</evidence>
<dbReference type="AlphaFoldDB" id="A0A0J1GJM5"/>
<organism evidence="2 3">
    <name type="scientific">Photobacterium aphoticum</name>
    <dbReference type="NCBI Taxonomy" id="754436"/>
    <lineage>
        <taxon>Bacteria</taxon>
        <taxon>Pseudomonadati</taxon>
        <taxon>Pseudomonadota</taxon>
        <taxon>Gammaproteobacteria</taxon>
        <taxon>Vibrionales</taxon>
        <taxon>Vibrionaceae</taxon>
        <taxon>Photobacterium</taxon>
    </lineage>
</organism>
<proteinExistence type="predicted"/>
<evidence type="ECO:0000313" key="2">
    <source>
        <dbReference type="EMBL" id="KLU99884.1"/>
    </source>
</evidence>
<name>A0A0J1GJM5_9GAMM</name>
<comment type="caution">
    <text evidence="2">The sequence shown here is derived from an EMBL/GenBank/DDBJ whole genome shotgun (WGS) entry which is preliminary data.</text>
</comment>
<protein>
    <recommendedName>
        <fullName evidence="4">Lipoprotein</fullName>
    </recommendedName>
</protein>
<sequence>MRYRPKISITVSLLLSIIACSSSANTAIPNIPSDISYGKVLSEFTANLTSSKHPSKVVFAKDVKVTDPKITVSNPWQVAYPCDEKNSYGNAIIIIADTVHVLTACGELNSEEGDEMFIEKLPSTVIPQGSARSRLPDDVIKDLDVIMVPTPATIDTYIVWDGEKFVFTAPLEPEYR</sequence>
<gene>
    <name evidence="2" type="ORF">ABT58_15585</name>
</gene>
<accession>A0A0J1GJM5</accession>
<dbReference type="EMBL" id="LDOV01000027">
    <property type="protein sequence ID" value="KLU99884.1"/>
    <property type="molecule type" value="Genomic_DNA"/>
</dbReference>
<keyword evidence="1" id="KW-0732">Signal</keyword>
<dbReference type="RefSeq" id="WP_047875342.1">
    <property type="nucleotide sequence ID" value="NZ_BMYC01000003.1"/>
</dbReference>
<dbReference type="PROSITE" id="PS51257">
    <property type="entry name" value="PROKAR_LIPOPROTEIN"/>
    <property type="match status" value="1"/>
</dbReference>
<evidence type="ECO:0000313" key="3">
    <source>
        <dbReference type="Proteomes" id="UP000036426"/>
    </source>
</evidence>
<evidence type="ECO:0000256" key="1">
    <source>
        <dbReference type="SAM" id="SignalP"/>
    </source>
</evidence>
<feature type="signal peptide" evidence="1">
    <location>
        <begin position="1"/>
        <end position="26"/>
    </location>
</feature>
<dbReference type="Proteomes" id="UP000036426">
    <property type="component" value="Unassembled WGS sequence"/>
</dbReference>